<dbReference type="STRING" id="504486.SAMN05660703_2821"/>
<dbReference type="Pfam" id="PF06439">
    <property type="entry name" value="3keto-disac_hyd"/>
    <property type="match status" value="1"/>
</dbReference>
<dbReference type="AlphaFoldDB" id="A0A1W2C4L9"/>
<organism evidence="3 4">
    <name type="scientific">Cellulophaga tyrosinoxydans</name>
    <dbReference type="NCBI Taxonomy" id="504486"/>
    <lineage>
        <taxon>Bacteria</taxon>
        <taxon>Pseudomonadati</taxon>
        <taxon>Bacteroidota</taxon>
        <taxon>Flavobacteriia</taxon>
        <taxon>Flavobacteriales</taxon>
        <taxon>Flavobacteriaceae</taxon>
        <taxon>Cellulophaga</taxon>
    </lineage>
</organism>
<dbReference type="PANTHER" id="PTHR40469">
    <property type="entry name" value="SECRETED GLYCOSYL HYDROLASE"/>
    <property type="match status" value="1"/>
</dbReference>
<gene>
    <name evidence="3" type="ORF">SAMN05660703_2821</name>
</gene>
<evidence type="ECO:0000259" key="2">
    <source>
        <dbReference type="Pfam" id="PF06439"/>
    </source>
</evidence>
<dbReference type="EMBL" id="FWXO01000005">
    <property type="protein sequence ID" value="SMC80090.1"/>
    <property type="molecule type" value="Genomic_DNA"/>
</dbReference>
<feature type="domain" description="3-keto-alpha-glucoside-1,2-lyase/3-keto-2-hydroxy-glucal hydratase" evidence="2">
    <location>
        <begin position="290"/>
        <end position="507"/>
    </location>
</feature>
<dbReference type="InterPro" id="IPR010496">
    <property type="entry name" value="AL/BT2_dom"/>
</dbReference>
<dbReference type="RefSeq" id="WP_084062408.1">
    <property type="nucleotide sequence ID" value="NZ_FWXO01000005.1"/>
</dbReference>
<evidence type="ECO:0000313" key="3">
    <source>
        <dbReference type="EMBL" id="SMC80090.1"/>
    </source>
</evidence>
<dbReference type="InterPro" id="IPR029010">
    <property type="entry name" value="ThuA-like"/>
</dbReference>
<dbReference type="GO" id="GO:0016787">
    <property type="term" value="F:hydrolase activity"/>
    <property type="evidence" value="ECO:0007669"/>
    <property type="project" value="InterPro"/>
</dbReference>
<dbReference type="SUPFAM" id="SSF52317">
    <property type="entry name" value="Class I glutamine amidotransferase-like"/>
    <property type="match status" value="1"/>
</dbReference>
<dbReference type="Pfam" id="PF06283">
    <property type="entry name" value="ThuA"/>
    <property type="match status" value="1"/>
</dbReference>
<name>A0A1W2C4L9_9FLAO</name>
<dbReference type="Gene3D" id="2.60.120.560">
    <property type="entry name" value="Exo-inulinase, domain 1"/>
    <property type="match status" value="1"/>
</dbReference>
<keyword evidence="4" id="KW-1185">Reference proteome</keyword>
<keyword evidence="3" id="KW-0808">Transferase</keyword>
<dbReference type="OrthoDB" id="259356at2"/>
<dbReference type="GO" id="GO:0016740">
    <property type="term" value="F:transferase activity"/>
    <property type="evidence" value="ECO:0007669"/>
    <property type="project" value="UniProtKB-KW"/>
</dbReference>
<evidence type="ECO:0000259" key="1">
    <source>
        <dbReference type="Pfam" id="PF06283"/>
    </source>
</evidence>
<dbReference type="InterPro" id="IPR029062">
    <property type="entry name" value="Class_I_gatase-like"/>
</dbReference>
<accession>A0A1W2C4L9</accession>
<protein>
    <submittedName>
        <fullName evidence="3">Type 1 glutamine amidotransferase (GATase1)</fullName>
    </submittedName>
</protein>
<dbReference type="PANTHER" id="PTHR40469:SF2">
    <property type="entry name" value="GALACTOSE-BINDING DOMAIN-LIKE SUPERFAMILY PROTEIN"/>
    <property type="match status" value="1"/>
</dbReference>
<dbReference type="Gene3D" id="3.40.50.880">
    <property type="match status" value="1"/>
</dbReference>
<proteinExistence type="predicted"/>
<feature type="domain" description="ThuA-like" evidence="1">
    <location>
        <begin position="27"/>
        <end position="240"/>
    </location>
</feature>
<sequence>MKYKAIFTLILICFNFAITHSQNEQLNVLVFSKTEAFRHKSIPTGIDFLSKMGAINNWKMYFSENSDDFTISNLLKFDVLVFLNTSGNVFSENQKTALQGYFAAGKGFVGIHAASDTEKEWNWFTEMIGATFKDHPKVQSATLQINTTNVHPAIVGMKVEEDFIDEWYNFLQPVGQHVSVLASLDEKSYEGKKMDTDNHPISWYHLYDGGRVFYTGLGHTPEIYNDPRYYKHIEGAIFWAANKHKEKPLSKKWANLLEGNPYKYWDKYIGAPHATVKGISNIDPKSDGKNFKALGLNNDPKNVFEFKTIDGEQVIHISGEIYGALTSKKEYENYHLKLKFKWGDKVWEPRLLRERDNGILYHCTGAYGKFWNVWMQSQEFQVQQGDMGDYYALSGTQIDIPSIQKEGEKEFDYLPNGSLNTFSSIEKKYPAHANKGFDNEKPHGEWNTLELICFEGTSFHIVNGKVVMALFNSQYKNAENKTVPLLKGRIQIQSEAAEAFYKDIRIKGIEKIPSKYKKYSKNYITH</sequence>
<keyword evidence="3" id="KW-0315">Glutamine amidotransferase</keyword>
<dbReference type="Proteomes" id="UP000192360">
    <property type="component" value="Unassembled WGS sequence"/>
</dbReference>
<reference evidence="3 4" key="1">
    <citation type="submission" date="2017-04" db="EMBL/GenBank/DDBJ databases">
        <authorList>
            <person name="Afonso C.L."/>
            <person name="Miller P.J."/>
            <person name="Scott M.A."/>
            <person name="Spackman E."/>
            <person name="Goraichik I."/>
            <person name="Dimitrov K.M."/>
            <person name="Suarez D.L."/>
            <person name="Swayne D.E."/>
        </authorList>
    </citation>
    <scope>NUCLEOTIDE SEQUENCE [LARGE SCALE GENOMIC DNA]</scope>
    <source>
        <strain evidence="3 4">DSM 21164</strain>
    </source>
</reference>
<evidence type="ECO:0000313" key="4">
    <source>
        <dbReference type="Proteomes" id="UP000192360"/>
    </source>
</evidence>